<evidence type="ECO:0000313" key="3">
    <source>
        <dbReference type="Proteomes" id="UP000286134"/>
    </source>
</evidence>
<reference evidence="2 3" key="1">
    <citation type="journal article" date="2018" name="BMC Genomics">
        <title>Comparative genome analyses reveal sequence features reflecting distinct modes of host-adaptation between dicot and monocot powdery mildew.</title>
        <authorList>
            <person name="Wu Y."/>
            <person name="Ma X."/>
            <person name="Pan Z."/>
            <person name="Kale S.D."/>
            <person name="Song Y."/>
            <person name="King H."/>
            <person name="Zhang Q."/>
            <person name="Presley C."/>
            <person name="Deng X."/>
            <person name="Wei C.I."/>
            <person name="Xiao S."/>
        </authorList>
    </citation>
    <scope>NUCLEOTIDE SEQUENCE [LARGE SCALE GENOMIC DNA]</scope>
    <source>
        <strain evidence="2">UMSG2</strain>
    </source>
</reference>
<dbReference type="STRING" id="212602.A0A420I6K9"/>
<sequence>SYAIPADSIPSKSTTTADLPSDEPISISTERIKLGEPLPDATYDSLEDLVRAYSDHCRDKGYGITWERNDKLVKGTKTIYMCDRGGKYRDQRNPDLHGGKRRNKKKAQAVARQDLYSKYKLLDSRTANERASSRIAIRTTSTHTIIELLQALKTTQTFVRKKSTTTRKLTSTWKVF</sequence>
<feature type="non-terminal residue" evidence="2">
    <location>
        <position position="1"/>
    </location>
</feature>
<feature type="region of interest" description="Disordered" evidence="1">
    <location>
        <begin position="1"/>
        <end position="26"/>
    </location>
</feature>
<dbReference type="Proteomes" id="UP000286134">
    <property type="component" value="Unassembled WGS sequence"/>
</dbReference>
<dbReference type="EMBL" id="MCFK01001052">
    <property type="protein sequence ID" value="RKF65292.1"/>
    <property type="molecule type" value="Genomic_DNA"/>
</dbReference>
<name>A0A420I6K9_9PEZI</name>
<feature type="region of interest" description="Disordered" evidence="1">
    <location>
        <begin position="90"/>
        <end position="109"/>
    </location>
</feature>
<organism evidence="2 3">
    <name type="scientific">Erysiphe neolycopersici</name>
    <dbReference type="NCBI Taxonomy" id="212602"/>
    <lineage>
        <taxon>Eukaryota</taxon>
        <taxon>Fungi</taxon>
        <taxon>Dikarya</taxon>
        <taxon>Ascomycota</taxon>
        <taxon>Pezizomycotina</taxon>
        <taxon>Leotiomycetes</taxon>
        <taxon>Erysiphales</taxon>
        <taxon>Erysiphaceae</taxon>
        <taxon>Erysiphe</taxon>
    </lineage>
</organism>
<gene>
    <name evidence="2" type="ORF">OnM2_010004</name>
</gene>
<accession>A0A420I6K9</accession>
<proteinExistence type="predicted"/>
<keyword evidence="3" id="KW-1185">Reference proteome</keyword>
<dbReference type="AlphaFoldDB" id="A0A420I6K9"/>
<comment type="caution">
    <text evidence="2">The sequence shown here is derived from an EMBL/GenBank/DDBJ whole genome shotgun (WGS) entry which is preliminary data.</text>
</comment>
<dbReference type="OrthoDB" id="4579506at2759"/>
<evidence type="ECO:0000256" key="1">
    <source>
        <dbReference type="SAM" id="MobiDB-lite"/>
    </source>
</evidence>
<protein>
    <recommendedName>
        <fullName evidence="4">FAR1 domain-containing protein</fullName>
    </recommendedName>
</protein>
<evidence type="ECO:0008006" key="4">
    <source>
        <dbReference type="Google" id="ProtNLM"/>
    </source>
</evidence>
<evidence type="ECO:0000313" key="2">
    <source>
        <dbReference type="EMBL" id="RKF65292.1"/>
    </source>
</evidence>